<dbReference type="InterPro" id="IPR010982">
    <property type="entry name" value="Lambda_DNA-bd_dom_sf"/>
</dbReference>
<keyword evidence="2" id="KW-0238">DNA-binding</keyword>
<evidence type="ECO:0000256" key="3">
    <source>
        <dbReference type="ARBA" id="ARBA00023163"/>
    </source>
</evidence>
<evidence type="ECO:0000256" key="1">
    <source>
        <dbReference type="ARBA" id="ARBA00023015"/>
    </source>
</evidence>
<dbReference type="InterPro" id="IPR028082">
    <property type="entry name" value="Peripla_BP_I"/>
</dbReference>
<dbReference type="SUPFAM" id="SSF47413">
    <property type="entry name" value="lambda repressor-like DNA-binding domains"/>
    <property type="match status" value="1"/>
</dbReference>
<evidence type="ECO:0000313" key="5">
    <source>
        <dbReference type="EMBL" id="CNE33654.1"/>
    </source>
</evidence>
<proteinExistence type="predicted"/>
<evidence type="ECO:0000256" key="2">
    <source>
        <dbReference type="ARBA" id="ARBA00023125"/>
    </source>
</evidence>
<dbReference type="SMART" id="SM00354">
    <property type="entry name" value="HTH_LACI"/>
    <property type="match status" value="1"/>
</dbReference>
<dbReference type="PROSITE" id="PS00356">
    <property type="entry name" value="HTH_LACI_1"/>
    <property type="match status" value="1"/>
</dbReference>
<organism evidence="5 6">
    <name type="scientific">Yersinia nurmii</name>
    <dbReference type="NCBI Taxonomy" id="685706"/>
    <lineage>
        <taxon>Bacteria</taxon>
        <taxon>Pseudomonadati</taxon>
        <taxon>Pseudomonadota</taxon>
        <taxon>Gammaproteobacteria</taxon>
        <taxon>Enterobacterales</taxon>
        <taxon>Yersiniaceae</taxon>
        <taxon>Yersinia</taxon>
    </lineage>
</organism>
<comment type="caution">
    <text evidence="5">The sequence shown here is derived from an EMBL/GenBank/DDBJ whole genome shotgun (WGS) entry which is preliminary data.</text>
</comment>
<dbReference type="PROSITE" id="PS50932">
    <property type="entry name" value="HTH_LACI_2"/>
    <property type="match status" value="1"/>
</dbReference>
<keyword evidence="3" id="KW-0804">Transcription</keyword>
<gene>
    <name evidence="5" type="primary">lacI</name>
    <name evidence="5" type="ORF">ERS137967_01296</name>
</gene>
<dbReference type="Gene3D" id="3.40.50.2300">
    <property type="match status" value="2"/>
</dbReference>
<dbReference type="PRINTS" id="PR00036">
    <property type="entry name" value="HTHLACI"/>
</dbReference>
<dbReference type="InterPro" id="IPR046335">
    <property type="entry name" value="LacI/GalR-like_sensor"/>
</dbReference>
<evidence type="ECO:0000259" key="4">
    <source>
        <dbReference type="PROSITE" id="PS50932"/>
    </source>
</evidence>
<dbReference type="PANTHER" id="PTHR30146">
    <property type="entry name" value="LACI-RELATED TRANSCRIPTIONAL REPRESSOR"/>
    <property type="match status" value="1"/>
</dbReference>
<keyword evidence="6" id="KW-1185">Reference proteome</keyword>
<dbReference type="Pfam" id="PF13377">
    <property type="entry name" value="Peripla_BP_3"/>
    <property type="match status" value="1"/>
</dbReference>
<dbReference type="Gene3D" id="1.10.260.40">
    <property type="entry name" value="lambda repressor-like DNA-binding domains"/>
    <property type="match status" value="1"/>
</dbReference>
<accession>A0ABP1YA39</accession>
<evidence type="ECO:0000313" key="6">
    <source>
        <dbReference type="Proteomes" id="UP000040578"/>
    </source>
</evidence>
<feature type="domain" description="HTH lacI-type" evidence="4">
    <location>
        <begin position="6"/>
        <end position="60"/>
    </location>
</feature>
<keyword evidence="1" id="KW-0805">Transcription regulation</keyword>
<dbReference type="InterPro" id="IPR000843">
    <property type="entry name" value="HTH_LacI"/>
</dbReference>
<dbReference type="CDD" id="cd01392">
    <property type="entry name" value="HTH_LacI"/>
    <property type="match status" value="1"/>
</dbReference>
<name>A0ABP1YA39_9GAMM</name>
<dbReference type="EMBL" id="CPYD01000004">
    <property type="protein sequence ID" value="CNE33654.1"/>
    <property type="molecule type" value="Genomic_DNA"/>
</dbReference>
<dbReference type="RefSeq" id="WP_049597476.1">
    <property type="nucleotide sequence ID" value="NZ_CPYD01000004.1"/>
</dbReference>
<dbReference type="PANTHER" id="PTHR30146:SF153">
    <property type="entry name" value="LACTOSE OPERON REPRESSOR"/>
    <property type="match status" value="1"/>
</dbReference>
<protein>
    <submittedName>
        <fullName evidence="5">Lac repressor</fullName>
    </submittedName>
</protein>
<dbReference type="Pfam" id="PF00356">
    <property type="entry name" value="LacI"/>
    <property type="match status" value="1"/>
</dbReference>
<sequence>MKTKSVTLDDVAHYAGVSYQTVSRVLNQAPNVSDKTRAKIEQAMIALHYVPNRVAQQLAGKNSCTLGLVTTNLSLHAPSQIASAIKIKARQLGFSVVIAMIDHFDEQACQRAVNELLAQRVEGILINAPLTQQQSAEITHQCTKVPVIFLDVDPQSTAHSVVFDPFQGARQGAEHLLALGHQKIVLIAGPKDTISSQLRYQGWLTTLALSGLKPQKVFYGDWSAHSGYLCAKSLLQSGTSFTAILVASDQMALGVLRALQEQGLSIPKDVSIVGYDDTDDSAYFHPPLTTVRQDFRQLGEKSLQQLVARLRTNHDTQPNALLLSPELVLRQTTAPVNNVPIMSRATPQELAEQLVQIANRLGTL</sequence>
<dbReference type="Proteomes" id="UP000040578">
    <property type="component" value="Unassembled WGS sequence"/>
</dbReference>
<dbReference type="NCBIfam" id="NF007075">
    <property type="entry name" value="PRK09526.1"/>
    <property type="match status" value="1"/>
</dbReference>
<reference evidence="5 6" key="1">
    <citation type="submission" date="2015-03" db="EMBL/GenBank/DDBJ databases">
        <authorList>
            <consortium name="Pathogen Informatics"/>
            <person name="Murphy D."/>
        </authorList>
    </citation>
    <scope>NUCLEOTIDE SEQUENCE [LARGE SCALE GENOMIC DNA]</scope>
    <source>
        <strain evidence="6">type strain: CIP110231</strain>
    </source>
</reference>
<dbReference type="CDD" id="cd01574">
    <property type="entry name" value="PBP1_LacI"/>
    <property type="match status" value="1"/>
</dbReference>
<dbReference type="SUPFAM" id="SSF53822">
    <property type="entry name" value="Periplasmic binding protein-like I"/>
    <property type="match status" value="1"/>
</dbReference>